<feature type="signal peptide" evidence="1">
    <location>
        <begin position="1"/>
        <end position="23"/>
    </location>
</feature>
<accession>A0ABV8PTR9</accession>
<dbReference type="EMBL" id="JBHSDC010000002">
    <property type="protein sequence ID" value="MFC4230721.1"/>
    <property type="molecule type" value="Genomic_DNA"/>
</dbReference>
<proteinExistence type="predicted"/>
<dbReference type="PROSITE" id="PS51257">
    <property type="entry name" value="PROKAR_LIPOPROTEIN"/>
    <property type="match status" value="1"/>
</dbReference>
<evidence type="ECO:0008006" key="4">
    <source>
        <dbReference type="Google" id="ProtNLM"/>
    </source>
</evidence>
<sequence length="176" mass="19654">MKKISILLVAVIAAAAITSCKNADSTSKATKDSAQVPTAYAYTIEHPDNWEIGSSANTATALSALKSWEKGKFDECVKYFADTTQVMFDGMDKKLSNDSLKVLLIGSWNNYKNVSVTMKDWESVIAKDKSEEWVTLWYVQYYDDGKGAKDSVSVINDVQIKNSKIVKLAEYTRKFH</sequence>
<evidence type="ECO:0000256" key="1">
    <source>
        <dbReference type="SAM" id="SignalP"/>
    </source>
</evidence>
<gene>
    <name evidence="2" type="ORF">ACFOW1_02390</name>
</gene>
<dbReference type="Proteomes" id="UP001595906">
    <property type="component" value="Unassembled WGS sequence"/>
</dbReference>
<dbReference type="RefSeq" id="WP_379012081.1">
    <property type="nucleotide sequence ID" value="NZ_JBHSDC010000002.1"/>
</dbReference>
<feature type="chain" id="PRO_5045613314" description="Lipoprotein" evidence="1">
    <location>
        <begin position="24"/>
        <end position="176"/>
    </location>
</feature>
<keyword evidence="3" id="KW-1185">Reference proteome</keyword>
<evidence type="ECO:0000313" key="2">
    <source>
        <dbReference type="EMBL" id="MFC4230721.1"/>
    </source>
</evidence>
<reference evidence="3" key="1">
    <citation type="journal article" date="2019" name="Int. J. Syst. Evol. Microbiol.">
        <title>The Global Catalogue of Microorganisms (GCM) 10K type strain sequencing project: providing services to taxonomists for standard genome sequencing and annotation.</title>
        <authorList>
            <consortium name="The Broad Institute Genomics Platform"/>
            <consortium name="The Broad Institute Genome Sequencing Center for Infectious Disease"/>
            <person name="Wu L."/>
            <person name="Ma J."/>
        </authorList>
    </citation>
    <scope>NUCLEOTIDE SEQUENCE [LARGE SCALE GENOMIC DNA]</scope>
    <source>
        <strain evidence="3">CECT 8010</strain>
    </source>
</reference>
<organism evidence="2 3">
    <name type="scientific">Parasediminibacterium paludis</name>
    <dbReference type="NCBI Taxonomy" id="908966"/>
    <lineage>
        <taxon>Bacteria</taxon>
        <taxon>Pseudomonadati</taxon>
        <taxon>Bacteroidota</taxon>
        <taxon>Chitinophagia</taxon>
        <taxon>Chitinophagales</taxon>
        <taxon>Chitinophagaceae</taxon>
        <taxon>Parasediminibacterium</taxon>
    </lineage>
</organism>
<evidence type="ECO:0000313" key="3">
    <source>
        <dbReference type="Proteomes" id="UP001595906"/>
    </source>
</evidence>
<protein>
    <recommendedName>
        <fullName evidence="4">Lipoprotein</fullName>
    </recommendedName>
</protein>
<comment type="caution">
    <text evidence="2">The sequence shown here is derived from an EMBL/GenBank/DDBJ whole genome shotgun (WGS) entry which is preliminary data.</text>
</comment>
<name>A0ABV8PTR9_9BACT</name>
<keyword evidence="1" id="KW-0732">Signal</keyword>